<name>A0AAV3RE27_LITER</name>
<organism evidence="1 2">
    <name type="scientific">Lithospermum erythrorhizon</name>
    <name type="common">Purple gromwell</name>
    <name type="synonym">Lithospermum officinale var. erythrorhizon</name>
    <dbReference type="NCBI Taxonomy" id="34254"/>
    <lineage>
        <taxon>Eukaryota</taxon>
        <taxon>Viridiplantae</taxon>
        <taxon>Streptophyta</taxon>
        <taxon>Embryophyta</taxon>
        <taxon>Tracheophyta</taxon>
        <taxon>Spermatophyta</taxon>
        <taxon>Magnoliopsida</taxon>
        <taxon>eudicotyledons</taxon>
        <taxon>Gunneridae</taxon>
        <taxon>Pentapetalae</taxon>
        <taxon>asterids</taxon>
        <taxon>lamiids</taxon>
        <taxon>Boraginales</taxon>
        <taxon>Boraginaceae</taxon>
        <taxon>Boraginoideae</taxon>
        <taxon>Lithospermeae</taxon>
        <taxon>Lithospermum</taxon>
    </lineage>
</organism>
<comment type="caution">
    <text evidence="1">The sequence shown here is derived from an EMBL/GenBank/DDBJ whole genome shotgun (WGS) entry which is preliminary data.</text>
</comment>
<accession>A0AAV3RE27</accession>
<dbReference type="EMBL" id="BAABME010026128">
    <property type="protein sequence ID" value="GAA0173345.1"/>
    <property type="molecule type" value="Genomic_DNA"/>
</dbReference>
<sequence length="162" mass="17752">MNPTSISLLTSASIKGTNSGRNRRWPCLRGREPFLTDKWCTTILGFSPNILEYVQAKTSPNSVSRDTYSTSFSGVKRAMTYVVRGSSMVPRLISFSSSTVALTCSSSPRGASIASSGCASSSSDVMWNVAFVPSHWPLGRHTFLFREVDFNLLVLRPRSLGF</sequence>
<gene>
    <name evidence="1" type="ORF">LIER_41509</name>
</gene>
<dbReference type="AlphaFoldDB" id="A0AAV3RE27"/>
<evidence type="ECO:0000313" key="1">
    <source>
        <dbReference type="EMBL" id="GAA0173345.1"/>
    </source>
</evidence>
<dbReference type="Proteomes" id="UP001454036">
    <property type="component" value="Unassembled WGS sequence"/>
</dbReference>
<evidence type="ECO:0000313" key="2">
    <source>
        <dbReference type="Proteomes" id="UP001454036"/>
    </source>
</evidence>
<proteinExistence type="predicted"/>
<keyword evidence="2" id="KW-1185">Reference proteome</keyword>
<protein>
    <submittedName>
        <fullName evidence="1">Uncharacterized protein</fullName>
    </submittedName>
</protein>
<reference evidence="1 2" key="1">
    <citation type="submission" date="2024-01" db="EMBL/GenBank/DDBJ databases">
        <title>The complete chloroplast genome sequence of Lithospermum erythrorhizon: insights into the phylogenetic relationship among Boraginaceae species and the maternal lineages of purple gromwells.</title>
        <authorList>
            <person name="Okada T."/>
            <person name="Watanabe K."/>
        </authorList>
    </citation>
    <scope>NUCLEOTIDE SEQUENCE [LARGE SCALE GENOMIC DNA]</scope>
</reference>